<dbReference type="OrthoDB" id="4212466at2"/>
<dbReference type="InterPro" id="IPR027843">
    <property type="entry name" value="DUF4440"/>
</dbReference>
<feature type="domain" description="DUF4440" evidence="1">
    <location>
        <begin position="23"/>
        <end position="123"/>
    </location>
</feature>
<sequence>MSIDTDLYNLELTDDPDRQNEVFLIAFNSYDGAVFDRLYRDDAISNLSGTPLTGAARKEKITEMLAQKPSLEATLRHSYTAGDVQLIVVDYRLEVPGPDGERQLLRGTCTDVLRRGEDGKWLMAIDRPIPLEQPTAAA</sequence>
<dbReference type="Proteomes" id="UP000317881">
    <property type="component" value="Unassembled WGS sequence"/>
</dbReference>
<dbReference type="RefSeq" id="WP_141316052.1">
    <property type="nucleotide sequence ID" value="NZ_BJND01000113.1"/>
</dbReference>
<accession>A0A4Y3VU14</accession>
<comment type="caution">
    <text evidence="2">The sequence shown here is derived from an EMBL/GenBank/DDBJ whole genome shotgun (WGS) entry which is preliminary data.</text>
</comment>
<reference evidence="2 3" key="1">
    <citation type="submission" date="2019-06" db="EMBL/GenBank/DDBJ databases">
        <title>Whole genome shotgun sequence of Streptomyces spinoverrucosus NBRC 14228.</title>
        <authorList>
            <person name="Hosoyama A."/>
            <person name="Uohara A."/>
            <person name="Ohji S."/>
            <person name="Ichikawa N."/>
        </authorList>
    </citation>
    <scope>NUCLEOTIDE SEQUENCE [LARGE SCALE GENOMIC DNA]</scope>
    <source>
        <strain evidence="2 3">NBRC 14228</strain>
    </source>
</reference>
<evidence type="ECO:0000313" key="2">
    <source>
        <dbReference type="EMBL" id="GEC10482.1"/>
    </source>
</evidence>
<protein>
    <recommendedName>
        <fullName evidence="1">DUF4440 domain-containing protein</fullName>
    </recommendedName>
</protein>
<dbReference type="Gene3D" id="3.10.450.50">
    <property type="match status" value="1"/>
</dbReference>
<dbReference type="InterPro" id="IPR032710">
    <property type="entry name" value="NTF2-like_dom_sf"/>
</dbReference>
<evidence type="ECO:0000313" key="3">
    <source>
        <dbReference type="Proteomes" id="UP000317881"/>
    </source>
</evidence>
<proteinExistence type="predicted"/>
<organism evidence="2 3">
    <name type="scientific">Streptomyces spinoverrucosus</name>
    <dbReference type="NCBI Taxonomy" id="284043"/>
    <lineage>
        <taxon>Bacteria</taxon>
        <taxon>Bacillati</taxon>
        <taxon>Actinomycetota</taxon>
        <taxon>Actinomycetes</taxon>
        <taxon>Kitasatosporales</taxon>
        <taxon>Streptomycetaceae</taxon>
        <taxon>Streptomyces</taxon>
    </lineage>
</organism>
<evidence type="ECO:0000259" key="1">
    <source>
        <dbReference type="Pfam" id="PF14534"/>
    </source>
</evidence>
<dbReference type="AlphaFoldDB" id="A0A4Y3VU14"/>
<keyword evidence="3" id="KW-1185">Reference proteome</keyword>
<gene>
    <name evidence="2" type="ORF">SSP24_81370</name>
</gene>
<dbReference type="Pfam" id="PF14534">
    <property type="entry name" value="DUF4440"/>
    <property type="match status" value="1"/>
</dbReference>
<dbReference type="SUPFAM" id="SSF54427">
    <property type="entry name" value="NTF2-like"/>
    <property type="match status" value="1"/>
</dbReference>
<name>A0A4Y3VU14_9ACTN</name>
<dbReference type="EMBL" id="BJND01000113">
    <property type="protein sequence ID" value="GEC10482.1"/>
    <property type="molecule type" value="Genomic_DNA"/>
</dbReference>